<dbReference type="GO" id="GO:0003697">
    <property type="term" value="F:single-stranded DNA binding"/>
    <property type="evidence" value="ECO:0007669"/>
    <property type="project" value="InterPro"/>
</dbReference>
<name>A0A8S9S098_BRACR</name>
<dbReference type="GO" id="GO:0006281">
    <property type="term" value="P:DNA repair"/>
    <property type="evidence" value="ECO:0007669"/>
    <property type="project" value="InterPro"/>
</dbReference>
<comment type="caution">
    <text evidence="4">The sequence shown here is derived from an EMBL/GenBank/DDBJ whole genome shotgun (WGS) entry which is preliminary data.</text>
</comment>
<dbReference type="Proteomes" id="UP000712600">
    <property type="component" value="Unassembled WGS sequence"/>
</dbReference>
<evidence type="ECO:0000256" key="2">
    <source>
        <dbReference type="ARBA" id="ARBA00022840"/>
    </source>
</evidence>
<dbReference type="GO" id="GO:0005524">
    <property type="term" value="F:ATP binding"/>
    <property type="evidence" value="ECO:0007669"/>
    <property type="project" value="UniProtKB-KW"/>
</dbReference>
<reference evidence="4" key="1">
    <citation type="submission" date="2019-12" db="EMBL/GenBank/DDBJ databases">
        <title>Genome sequencing and annotation of Brassica cretica.</title>
        <authorList>
            <person name="Studholme D.J."/>
            <person name="Sarris P."/>
        </authorList>
    </citation>
    <scope>NUCLEOTIDE SEQUENCE</scope>
    <source>
        <strain evidence="4">PFS-109/04</strain>
        <tissue evidence="4">Leaf</tissue>
    </source>
</reference>
<protein>
    <submittedName>
        <fullName evidence="4">Uncharacterized protein</fullName>
    </submittedName>
</protein>
<organism evidence="4 5">
    <name type="scientific">Brassica cretica</name>
    <name type="common">Mustard</name>
    <dbReference type="NCBI Taxonomy" id="69181"/>
    <lineage>
        <taxon>Eukaryota</taxon>
        <taxon>Viridiplantae</taxon>
        <taxon>Streptophyta</taxon>
        <taxon>Embryophyta</taxon>
        <taxon>Tracheophyta</taxon>
        <taxon>Spermatophyta</taxon>
        <taxon>Magnoliopsida</taxon>
        <taxon>eudicotyledons</taxon>
        <taxon>Gunneridae</taxon>
        <taxon>Pentapetalae</taxon>
        <taxon>rosids</taxon>
        <taxon>malvids</taxon>
        <taxon>Brassicales</taxon>
        <taxon>Brassicaceae</taxon>
        <taxon>Brassiceae</taxon>
        <taxon>Brassica</taxon>
    </lineage>
</organism>
<proteinExistence type="predicted"/>
<dbReference type="EMBL" id="QGKX02000088">
    <property type="protein sequence ID" value="KAF3587115.1"/>
    <property type="molecule type" value="Genomic_DNA"/>
</dbReference>
<gene>
    <name evidence="4" type="ORF">F2Q69_00032064</name>
</gene>
<dbReference type="PRINTS" id="PR00142">
    <property type="entry name" value="RECA"/>
</dbReference>
<keyword evidence="3" id="KW-0233">DNA recombination</keyword>
<evidence type="ECO:0000313" key="5">
    <source>
        <dbReference type="Proteomes" id="UP000712600"/>
    </source>
</evidence>
<dbReference type="AlphaFoldDB" id="A0A8S9S098"/>
<keyword evidence="2" id="KW-0067">ATP-binding</keyword>
<accession>A0A8S9S098</accession>
<evidence type="ECO:0000256" key="1">
    <source>
        <dbReference type="ARBA" id="ARBA00022741"/>
    </source>
</evidence>
<evidence type="ECO:0000256" key="3">
    <source>
        <dbReference type="ARBA" id="ARBA00023172"/>
    </source>
</evidence>
<dbReference type="InterPro" id="IPR013765">
    <property type="entry name" value="DNA_recomb/repair_RecA"/>
</dbReference>
<sequence length="131" mass="15389">MGRLSMTSSIHRLRFFSYLSQFPASFSSSLMTPRFACNKRLVYALMSPSWEEWLRFTERSFWKDNSSSSYHQGSSEAWRKIHHSVANSRTLIVFLNQVRSHARSNMRFPHQEEVTCGENALRFQGQLYVSK</sequence>
<dbReference type="GO" id="GO:0006310">
    <property type="term" value="P:DNA recombination"/>
    <property type="evidence" value="ECO:0007669"/>
    <property type="project" value="UniProtKB-KW"/>
</dbReference>
<keyword evidence="1" id="KW-0547">Nucleotide-binding</keyword>
<evidence type="ECO:0000313" key="4">
    <source>
        <dbReference type="EMBL" id="KAF3587115.1"/>
    </source>
</evidence>